<dbReference type="EMBL" id="ML208335">
    <property type="protein sequence ID" value="TFK69189.1"/>
    <property type="molecule type" value="Genomic_DNA"/>
</dbReference>
<protein>
    <submittedName>
        <fullName evidence="1">RNA-binding domain-containing protein</fullName>
    </submittedName>
</protein>
<dbReference type="Proteomes" id="UP000308600">
    <property type="component" value="Unassembled WGS sequence"/>
</dbReference>
<evidence type="ECO:0000313" key="2">
    <source>
        <dbReference type="Proteomes" id="UP000308600"/>
    </source>
</evidence>
<keyword evidence="2" id="KW-1185">Reference proteome</keyword>
<reference evidence="1 2" key="1">
    <citation type="journal article" date="2019" name="Nat. Ecol. Evol.">
        <title>Megaphylogeny resolves global patterns of mushroom evolution.</title>
        <authorList>
            <person name="Varga T."/>
            <person name="Krizsan K."/>
            <person name="Foldi C."/>
            <person name="Dima B."/>
            <person name="Sanchez-Garcia M."/>
            <person name="Sanchez-Ramirez S."/>
            <person name="Szollosi G.J."/>
            <person name="Szarkandi J.G."/>
            <person name="Papp V."/>
            <person name="Albert L."/>
            <person name="Andreopoulos W."/>
            <person name="Angelini C."/>
            <person name="Antonin V."/>
            <person name="Barry K.W."/>
            <person name="Bougher N.L."/>
            <person name="Buchanan P."/>
            <person name="Buyck B."/>
            <person name="Bense V."/>
            <person name="Catcheside P."/>
            <person name="Chovatia M."/>
            <person name="Cooper J."/>
            <person name="Damon W."/>
            <person name="Desjardin D."/>
            <person name="Finy P."/>
            <person name="Geml J."/>
            <person name="Haridas S."/>
            <person name="Hughes K."/>
            <person name="Justo A."/>
            <person name="Karasinski D."/>
            <person name="Kautmanova I."/>
            <person name="Kiss B."/>
            <person name="Kocsube S."/>
            <person name="Kotiranta H."/>
            <person name="LaButti K.M."/>
            <person name="Lechner B.E."/>
            <person name="Liimatainen K."/>
            <person name="Lipzen A."/>
            <person name="Lukacs Z."/>
            <person name="Mihaltcheva S."/>
            <person name="Morgado L.N."/>
            <person name="Niskanen T."/>
            <person name="Noordeloos M.E."/>
            <person name="Ohm R.A."/>
            <person name="Ortiz-Santana B."/>
            <person name="Ovrebo C."/>
            <person name="Racz N."/>
            <person name="Riley R."/>
            <person name="Savchenko A."/>
            <person name="Shiryaev A."/>
            <person name="Soop K."/>
            <person name="Spirin V."/>
            <person name="Szebenyi C."/>
            <person name="Tomsovsky M."/>
            <person name="Tulloss R.E."/>
            <person name="Uehling J."/>
            <person name="Grigoriev I.V."/>
            <person name="Vagvolgyi C."/>
            <person name="Papp T."/>
            <person name="Martin F.M."/>
            <person name="Miettinen O."/>
            <person name="Hibbett D.S."/>
            <person name="Nagy L.G."/>
        </authorList>
    </citation>
    <scope>NUCLEOTIDE SEQUENCE [LARGE SCALE GENOMIC DNA]</scope>
    <source>
        <strain evidence="1 2">NL-1719</strain>
    </source>
</reference>
<evidence type="ECO:0000313" key="1">
    <source>
        <dbReference type="EMBL" id="TFK69189.1"/>
    </source>
</evidence>
<accession>A0ACD3AU47</accession>
<sequence length="270" mass="30670">MLANLLRSRTAFTLAARHVNVAPRLPTSSVFRSLARPLSQSAPIQERHQNYRDGGYSSEREPRSDYGRDRGDRERRPRQERSPAPPSNTLYIANFPYRTTDSDVRDVFSRFGTIMGVKMGVNPDGTSRGFAHVEYLNKEDAISAFENHAAEAIWIDDRLIRLDYATPPVNRSPQPNTRLYYSQFSGHEEALRSVLNKYQNDIEEIFPLRGKDGSGFIAFKTQPAATEALEAFNGAQLEDGTVLNLAYARPPRNRQDDRPARNYRNQNYGS</sequence>
<organism evidence="1 2">
    <name type="scientific">Pluteus cervinus</name>
    <dbReference type="NCBI Taxonomy" id="181527"/>
    <lineage>
        <taxon>Eukaryota</taxon>
        <taxon>Fungi</taxon>
        <taxon>Dikarya</taxon>
        <taxon>Basidiomycota</taxon>
        <taxon>Agaricomycotina</taxon>
        <taxon>Agaricomycetes</taxon>
        <taxon>Agaricomycetidae</taxon>
        <taxon>Agaricales</taxon>
        <taxon>Pluteineae</taxon>
        <taxon>Pluteaceae</taxon>
        <taxon>Pluteus</taxon>
    </lineage>
</organism>
<proteinExistence type="predicted"/>
<name>A0ACD3AU47_9AGAR</name>
<gene>
    <name evidence="1" type="ORF">BDN72DRAFT_840807</name>
</gene>